<feature type="signal peptide" evidence="11">
    <location>
        <begin position="1"/>
        <end position="18"/>
    </location>
</feature>
<dbReference type="InterPro" id="IPR039001">
    <property type="entry name" value="Pal"/>
</dbReference>
<dbReference type="InterPro" id="IPR006665">
    <property type="entry name" value="OmpA-like"/>
</dbReference>
<evidence type="ECO:0000259" key="12">
    <source>
        <dbReference type="PROSITE" id="PS51123"/>
    </source>
</evidence>
<comment type="subcellular location">
    <subcellularLocation>
        <location evidence="1">Cell outer membrane</location>
    </subcellularLocation>
</comment>
<feature type="chain" id="PRO_5047378034" description="Peptidoglycan-associated protein" evidence="11">
    <location>
        <begin position="19"/>
        <end position="194"/>
    </location>
</feature>
<dbReference type="HAMAP" id="MF_02204">
    <property type="entry name" value="Pal"/>
    <property type="match status" value="1"/>
</dbReference>
<comment type="similarity">
    <text evidence="9">Belongs to the Pal lipoprotein family.</text>
</comment>
<evidence type="ECO:0000256" key="11">
    <source>
        <dbReference type="SAM" id="SignalP"/>
    </source>
</evidence>
<evidence type="ECO:0000256" key="3">
    <source>
        <dbReference type="ARBA" id="ARBA00022729"/>
    </source>
</evidence>
<dbReference type="InterPro" id="IPR050330">
    <property type="entry name" value="Bact_OuterMem_StrucFunc"/>
</dbReference>
<gene>
    <name evidence="9 13" type="primary">pal</name>
    <name evidence="13" type="ORF">AACH11_11005</name>
</gene>
<keyword evidence="8 9" id="KW-0131">Cell cycle</keyword>
<reference evidence="13 14" key="1">
    <citation type="submission" date="2024-04" db="EMBL/GenBank/DDBJ databases">
        <title>Novel species of the genus Ideonella isolated from streams.</title>
        <authorList>
            <person name="Lu H."/>
        </authorList>
    </citation>
    <scope>NUCLEOTIDE SEQUENCE [LARGE SCALE GENOMIC DNA]</scope>
    <source>
        <strain evidence="13 14">BYS139W</strain>
    </source>
</reference>
<evidence type="ECO:0000313" key="13">
    <source>
        <dbReference type="EMBL" id="MEK8026487.1"/>
    </source>
</evidence>
<dbReference type="InterPro" id="IPR014169">
    <property type="entry name" value="Pal_lipo_C"/>
</dbReference>
<accession>A0ABU9B9C1</accession>
<dbReference type="Pfam" id="PF00691">
    <property type="entry name" value="OmpA"/>
    <property type="match status" value="1"/>
</dbReference>
<evidence type="ECO:0000313" key="14">
    <source>
        <dbReference type="Proteomes" id="UP001368500"/>
    </source>
</evidence>
<keyword evidence="5" id="KW-0564">Palmitate</keyword>
<comment type="function">
    <text evidence="9">Part of the Tol-Pal system, which plays a role in outer membrane invagination during cell division and is important for maintaining outer membrane integrity.</text>
</comment>
<dbReference type="InterPro" id="IPR006690">
    <property type="entry name" value="OMPA-like_CS"/>
</dbReference>
<evidence type="ECO:0000256" key="7">
    <source>
        <dbReference type="ARBA" id="ARBA00023288"/>
    </source>
</evidence>
<comment type="subunit">
    <text evidence="9">The Tol-Pal system is composed of five core proteins: the inner membrane proteins TolA, TolQ and TolR, the periplasmic protein TolB and the outer membrane protein Pal. They form a network linking the inner and outer membranes and the peptidoglycan layer.</text>
</comment>
<dbReference type="EMBL" id="JBBUTF010000008">
    <property type="protein sequence ID" value="MEK8026487.1"/>
    <property type="molecule type" value="Genomic_DNA"/>
</dbReference>
<dbReference type="SUPFAM" id="SSF103088">
    <property type="entry name" value="OmpA-like"/>
    <property type="match status" value="1"/>
</dbReference>
<keyword evidence="2 9" id="KW-0132">Cell division</keyword>
<keyword evidence="7 13" id="KW-0449">Lipoprotein</keyword>
<keyword evidence="14" id="KW-1185">Reference proteome</keyword>
<keyword evidence="4 10" id="KW-0472">Membrane</keyword>
<evidence type="ECO:0000256" key="9">
    <source>
        <dbReference type="HAMAP-Rule" id="MF_02204"/>
    </source>
</evidence>
<dbReference type="RefSeq" id="WP_341374271.1">
    <property type="nucleotide sequence ID" value="NZ_JBBUTF010000008.1"/>
</dbReference>
<proteinExistence type="inferred from homology"/>
<dbReference type="InterPro" id="IPR006664">
    <property type="entry name" value="OMP_bac"/>
</dbReference>
<dbReference type="InterPro" id="IPR036737">
    <property type="entry name" value="OmpA-like_sf"/>
</dbReference>
<evidence type="ECO:0000256" key="8">
    <source>
        <dbReference type="ARBA" id="ARBA00023306"/>
    </source>
</evidence>
<protein>
    <recommendedName>
        <fullName evidence="9">Peptidoglycan-associated protein</fullName>
    </recommendedName>
</protein>
<dbReference type="NCBIfam" id="TIGR02802">
    <property type="entry name" value="Pal_lipo"/>
    <property type="match status" value="1"/>
</dbReference>
<dbReference type="PRINTS" id="PR01021">
    <property type="entry name" value="OMPADOMAIN"/>
</dbReference>
<organism evidence="13 14">
    <name type="scientific">Pseudaquabacterium rugosum</name>
    <dbReference type="NCBI Taxonomy" id="2984194"/>
    <lineage>
        <taxon>Bacteria</taxon>
        <taxon>Pseudomonadati</taxon>
        <taxon>Pseudomonadota</taxon>
        <taxon>Betaproteobacteria</taxon>
        <taxon>Burkholderiales</taxon>
        <taxon>Sphaerotilaceae</taxon>
        <taxon>Pseudaquabacterium</taxon>
    </lineage>
</organism>
<evidence type="ECO:0000256" key="5">
    <source>
        <dbReference type="ARBA" id="ARBA00023139"/>
    </source>
</evidence>
<dbReference type="PANTHER" id="PTHR30329">
    <property type="entry name" value="STATOR ELEMENT OF FLAGELLAR MOTOR COMPLEX"/>
    <property type="match status" value="1"/>
</dbReference>
<evidence type="ECO:0000256" key="1">
    <source>
        <dbReference type="ARBA" id="ARBA00004442"/>
    </source>
</evidence>
<dbReference type="CDD" id="cd07185">
    <property type="entry name" value="OmpA_C-like"/>
    <property type="match status" value="1"/>
</dbReference>
<sequence length="194" mass="19497">MEILPVLNLKSCSVLAVAALLAACSTPPAPTPAASASSLNPAAGAKGASSLSAPAAAAGAGAGAGSASDLSASRAAAAQAVAKPTANAVHFDFDQFVVKSEFVQVLDGYGAWMLKNADAKLRVEGNADERGGREYNLALGQKRADAVVRALTSQGVAAGRLEAVSWGKDKPRATGHDEAAWAENRRADLVSSAK</sequence>
<evidence type="ECO:0000256" key="6">
    <source>
        <dbReference type="ARBA" id="ARBA00023237"/>
    </source>
</evidence>
<keyword evidence="6" id="KW-0998">Cell outer membrane</keyword>
<evidence type="ECO:0000256" key="10">
    <source>
        <dbReference type="PROSITE-ProRule" id="PRU00473"/>
    </source>
</evidence>
<comment type="caution">
    <text evidence="13">The sequence shown here is derived from an EMBL/GenBank/DDBJ whole genome shotgun (WGS) entry which is preliminary data.</text>
</comment>
<dbReference type="Gene3D" id="3.30.1330.60">
    <property type="entry name" value="OmpA-like domain"/>
    <property type="match status" value="1"/>
</dbReference>
<evidence type="ECO:0000256" key="2">
    <source>
        <dbReference type="ARBA" id="ARBA00022618"/>
    </source>
</evidence>
<dbReference type="PROSITE" id="PS51123">
    <property type="entry name" value="OMPA_2"/>
    <property type="match status" value="1"/>
</dbReference>
<dbReference type="Proteomes" id="UP001368500">
    <property type="component" value="Unassembled WGS sequence"/>
</dbReference>
<keyword evidence="3 11" id="KW-0732">Signal</keyword>
<feature type="domain" description="OmpA-like" evidence="12">
    <location>
        <begin position="78"/>
        <end position="194"/>
    </location>
</feature>
<dbReference type="PROSITE" id="PS01068">
    <property type="entry name" value="OMPA_1"/>
    <property type="match status" value="1"/>
</dbReference>
<dbReference type="PANTHER" id="PTHR30329:SF21">
    <property type="entry name" value="LIPOPROTEIN YIAD-RELATED"/>
    <property type="match status" value="1"/>
</dbReference>
<evidence type="ECO:0000256" key="4">
    <source>
        <dbReference type="ARBA" id="ARBA00023136"/>
    </source>
</evidence>
<name>A0ABU9B9C1_9BURK</name>